<keyword evidence="8" id="KW-1185">Reference proteome</keyword>
<dbReference type="Proteomes" id="UP000030693">
    <property type="component" value="Unassembled WGS sequence"/>
</dbReference>
<accession>A0A058ZBA0</accession>
<dbReference type="RefSeq" id="XP_009493252.1">
    <property type="nucleotide sequence ID" value="XM_009494977.1"/>
</dbReference>
<dbReference type="InterPro" id="IPR022800">
    <property type="entry name" value="Spt4/RpoE2_Znf"/>
</dbReference>
<evidence type="ECO:0000256" key="2">
    <source>
        <dbReference type="ARBA" id="ARBA00010464"/>
    </source>
</evidence>
<sequence length="128" mass="14262">MSNQSQASLIVSRQLPPDLRRIRACTGCKFLNSLDNFNDFGCPNCGPGVPITRTYTGTLAITNPNVSWVAKWKNIPANAAIGLYALEIAAPVAGVRQENEEEDEYYEDDYEDEEEFEAGGRYYSDDDL</sequence>
<dbReference type="GO" id="GO:0000993">
    <property type="term" value="F:RNA polymerase II complex binding"/>
    <property type="evidence" value="ECO:0007669"/>
    <property type="project" value="TreeGrafter"/>
</dbReference>
<protein>
    <recommendedName>
        <fullName evidence="6">Spt4/RpoE2 zinc finger domain-containing protein</fullName>
    </recommendedName>
</protein>
<dbReference type="PANTHER" id="PTHR12882:SF1">
    <property type="entry name" value="TRANSCRIPTION ELONGATION FACTOR SPT4"/>
    <property type="match status" value="1"/>
</dbReference>
<dbReference type="EMBL" id="KB932202">
    <property type="protein sequence ID" value="KCV71674.1"/>
    <property type="molecule type" value="Genomic_DNA"/>
</dbReference>
<comment type="similarity">
    <text evidence="2">Belongs to the SPT4 family.</text>
</comment>
<dbReference type="InterPro" id="IPR038510">
    <property type="entry name" value="Spt4_sf"/>
</dbReference>
<dbReference type="GO" id="GO:0006355">
    <property type="term" value="P:regulation of DNA-templated transcription"/>
    <property type="evidence" value="ECO:0007669"/>
    <property type="project" value="InterPro"/>
</dbReference>
<evidence type="ECO:0000313" key="7">
    <source>
        <dbReference type="EMBL" id="KCV71674.1"/>
    </source>
</evidence>
<dbReference type="OrthoDB" id="248751at2759"/>
<dbReference type="SUPFAM" id="SSF63393">
    <property type="entry name" value="RNA polymerase subunits"/>
    <property type="match status" value="1"/>
</dbReference>
<gene>
    <name evidence="7" type="ORF">H696_01090</name>
</gene>
<dbReference type="SMART" id="SM01389">
    <property type="entry name" value="Spt4"/>
    <property type="match status" value="1"/>
</dbReference>
<comment type="subcellular location">
    <subcellularLocation>
        <location evidence="1">Nucleus</location>
    </subcellularLocation>
</comment>
<dbReference type="Pfam" id="PF06093">
    <property type="entry name" value="Spt4"/>
    <property type="match status" value="1"/>
</dbReference>
<evidence type="ECO:0000313" key="8">
    <source>
        <dbReference type="Proteomes" id="UP000030693"/>
    </source>
</evidence>
<dbReference type="AlphaFoldDB" id="A0A058ZBA0"/>
<dbReference type="PANTHER" id="PTHR12882">
    <property type="entry name" value="SUPPRESSOR OF TY 4"/>
    <property type="match status" value="1"/>
</dbReference>
<evidence type="ECO:0000256" key="5">
    <source>
        <dbReference type="SAM" id="MobiDB-lite"/>
    </source>
</evidence>
<evidence type="ECO:0000256" key="3">
    <source>
        <dbReference type="ARBA" id="ARBA00023163"/>
    </source>
</evidence>
<keyword evidence="4" id="KW-0539">Nucleus</keyword>
<organism evidence="7">
    <name type="scientific">Fonticula alba</name>
    <name type="common">Slime mold</name>
    <dbReference type="NCBI Taxonomy" id="691883"/>
    <lineage>
        <taxon>Eukaryota</taxon>
        <taxon>Rotosphaerida</taxon>
        <taxon>Fonticulaceae</taxon>
        <taxon>Fonticula</taxon>
    </lineage>
</organism>
<reference evidence="7" key="1">
    <citation type="submission" date="2013-04" db="EMBL/GenBank/DDBJ databases">
        <title>The Genome Sequence of Fonticula alba ATCC 38817.</title>
        <authorList>
            <consortium name="The Broad Institute Genomics Platform"/>
            <person name="Russ C."/>
            <person name="Cuomo C."/>
            <person name="Burger G."/>
            <person name="Gray M.W."/>
            <person name="Holland P.W.H."/>
            <person name="King N."/>
            <person name="Lang F.B.F."/>
            <person name="Roger A.J."/>
            <person name="Ruiz-Trillo I."/>
            <person name="Brown M."/>
            <person name="Walker B."/>
            <person name="Young S."/>
            <person name="Zeng Q."/>
            <person name="Gargeya S."/>
            <person name="Fitzgerald M."/>
            <person name="Haas B."/>
            <person name="Abouelleil A."/>
            <person name="Allen A.W."/>
            <person name="Alvarado L."/>
            <person name="Arachchi H.M."/>
            <person name="Berlin A.M."/>
            <person name="Chapman S.B."/>
            <person name="Gainer-Dewar J."/>
            <person name="Goldberg J."/>
            <person name="Griggs A."/>
            <person name="Gujja S."/>
            <person name="Hansen M."/>
            <person name="Howarth C."/>
            <person name="Imamovic A."/>
            <person name="Ireland A."/>
            <person name="Larimer J."/>
            <person name="McCowan C."/>
            <person name="Murphy C."/>
            <person name="Pearson M."/>
            <person name="Poon T.W."/>
            <person name="Priest M."/>
            <person name="Roberts A."/>
            <person name="Saif S."/>
            <person name="Shea T."/>
            <person name="Sisk P."/>
            <person name="Sykes S."/>
            <person name="Wortman J."/>
            <person name="Nusbaum C."/>
            <person name="Birren B."/>
        </authorList>
    </citation>
    <scope>NUCLEOTIDE SEQUENCE [LARGE SCALE GENOMIC DNA]</scope>
    <source>
        <strain evidence="7">ATCC 38817</strain>
    </source>
</reference>
<feature type="compositionally biased region" description="Acidic residues" evidence="5">
    <location>
        <begin position="99"/>
        <end position="117"/>
    </location>
</feature>
<feature type="region of interest" description="Disordered" evidence="5">
    <location>
        <begin position="97"/>
        <end position="128"/>
    </location>
</feature>
<evidence type="ECO:0000256" key="4">
    <source>
        <dbReference type="ARBA" id="ARBA00023242"/>
    </source>
</evidence>
<evidence type="ECO:0000259" key="6">
    <source>
        <dbReference type="SMART" id="SM01389"/>
    </source>
</evidence>
<dbReference type="InterPro" id="IPR009287">
    <property type="entry name" value="Spt4"/>
</dbReference>
<dbReference type="STRING" id="691883.A0A058ZBA0"/>
<dbReference type="Gene3D" id="3.30.40.210">
    <property type="match status" value="1"/>
</dbReference>
<name>A0A058ZBA0_FONAL</name>
<dbReference type="GO" id="GO:0032044">
    <property type="term" value="C:DSIF complex"/>
    <property type="evidence" value="ECO:0007669"/>
    <property type="project" value="TreeGrafter"/>
</dbReference>
<feature type="domain" description="Spt4/RpoE2 zinc finger" evidence="6">
    <location>
        <begin position="22"/>
        <end position="89"/>
    </location>
</feature>
<dbReference type="GeneID" id="20525815"/>
<evidence type="ECO:0000256" key="1">
    <source>
        <dbReference type="ARBA" id="ARBA00004123"/>
    </source>
</evidence>
<dbReference type="InterPro" id="IPR029040">
    <property type="entry name" value="RPABC4/Spt4"/>
</dbReference>
<dbReference type="GO" id="GO:0008270">
    <property type="term" value="F:zinc ion binding"/>
    <property type="evidence" value="ECO:0007669"/>
    <property type="project" value="InterPro"/>
</dbReference>
<proteinExistence type="inferred from homology"/>
<keyword evidence="3" id="KW-0804">Transcription</keyword>
<dbReference type="GO" id="GO:0140673">
    <property type="term" value="P:transcription elongation-coupled chromatin remodeling"/>
    <property type="evidence" value="ECO:0007669"/>
    <property type="project" value="InterPro"/>
</dbReference>